<proteinExistence type="predicted"/>
<dbReference type="InterPro" id="IPR002145">
    <property type="entry name" value="CopG"/>
</dbReference>
<gene>
    <name evidence="2" type="ordered locus">YG5714_1501</name>
</gene>
<dbReference type="SUPFAM" id="SSF47598">
    <property type="entry name" value="Ribbon-helix-helix"/>
    <property type="match status" value="1"/>
</dbReference>
<dbReference type="HOGENOM" id="CLU_2646098_0_0_2"/>
<dbReference type="GO" id="GO:0006355">
    <property type="term" value="P:regulation of DNA-templated transcription"/>
    <property type="evidence" value="ECO:0007669"/>
    <property type="project" value="InterPro"/>
</dbReference>
<dbReference type="KEGG" id="siy:YG5714_1501"/>
<sequence length="76" mass="9251">MIFYVIFNFFLTVSYWESPLRFLKTDNILLYMRKVVSVRLKEDVLRDVDIYTRKLGLNSRTEFIKQAIEFYIKSKS</sequence>
<name>C3NEM4_SACI7</name>
<dbReference type="AlphaFoldDB" id="C3NEM4"/>
<organism evidence="2 3">
    <name type="scientific">Saccharolobus islandicus (strain Y.G.57.14 / Yellowstone #1)</name>
    <name type="common">Sulfolobus islandicus</name>
    <dbReference type="NCBI Taxonomy" id="439386"/>
    <lineage>
        <taxon>Archaea</taxon>
        <taxon>Thermoproteota</taxon>
        <taxon>Thermoprotei</taxon>
        <taxon>Sulfolobales</taxon>
        <taxon>Sulfolobaceae</taxon>
        <taxon>Saccharolobus</taxon>
    </lineage>
</organism>
<evidence type="ECO:0000313" key="2">
    <source>
        <dbReference type="EMBL" id="ACP45763.1"/>
    </source>
</evidence>
<feature type="domain" description="Ribbon-helix-helix protein CopG" evidence="1">
    <location>
        <begin position="34"/>
        <end position="73"/>
    </location>
</feature>
<dbReference type="Pfam" id="PF01402">
    <property type="entry name" value="RHH_1"/>
    <property type="match status" value="1"/>
</dbReference>
<accession>C3NEM4</accession>
<dbReference type="EMBL" id="CP001403">
    <property type="protein sequence ID" value="ACP45763.1"/>
    <property type="molecule type" value="Genomic_DNA"/>
</dbReference>
<reference evidence="2 3" key="1">
    <citation type="journal article" date="2009" name="Proc. Natl. Acad. Sci. U.S.A.">
        <title>Biogeography of the Sulfolobus islandicus pan-genome.</title>
        <authorList>
            <person name="Reno M.L."/>
            <person name="Held N.L."/>
            <person name="Fields C.J."/>
            <person name="Burke P.V."/>
            <person name="Whitaker R.J."/>
        </authorList>
    </citation>
    <scope>NUCLEOTIDE SEQUENCE [LARGE SCALE GENOMIC DNA]</scope>
    <source>
        <strain evidence="3">Y.G.57.14 / Yellowstone #1</strain>
    </source>
</reference>
<evidence type="ECO:0000313" key="3">
    <source>
        <dbReference type="Proteomes" id="UP000002308"/>
    </source>
</evidence>
<protein>
    <submittedName>
        <fullName evidence="2">Putative transcriptional regulator, CopG family</fullName>
    </submittedName>
</protein>
<dbReference type="Proteomes" id="UP000002308">
    <property type="component" value="Chromosome"/>
</dbReference>
<dbReference type="CDD" id="cd22231">
    <property type="entry name" value="RHH_NikR_HicB-like"/>
    <property type="match status" value="1"/>
</dbReference>
<evidence type="ECO:0000259" key="1">
    <source>
        <dbReference type="Pfam" id="PF01402"/>
    </source>
</evidence>
<dbReference type="InterPro" id="IPR010985">
    <property type="entry name" value="Ribbon_hlx_hlx"/>
</dbReference>